<accession>A0AAN7UVR9</accession>
<dbReference type="SUPFAM" id="SSF48403">
    <property type="entry name" value="Ankyrin repeat"/>
    <property type="match status" value="1"/>
</dbReference>
<reference evidence="1 2" key="1">
    <citation type="submission" date="2023-10" db="EMBL/GenBank/DDBJ databases">
        <title>Draft genome sequence of Xylaria bambusicola isolate GMP-LS, the root and basal stem rot pathogen of sugarcane in Indonesia.</title>
        <authorList>
            <person name="Selvaraj P."/>
            <person name="Muralishankar V."/>
            <person name="Muruganantham S."/>
            <person name="Sp S."/>
            <person name="Haryani S."/>
            <person name="Lau K.J.X."/>
            <person name="Naqvi N.I."/>
        </authorList>
    </citation>
    <scope>NUCLEOTIDE SEQUENCE [LARGE SCALE GENOMIC DNA]</scope>
    <source>
        <strain evidence="1">GMP-LS</strain>
    </source>
</reference>
<evidence type="ECO:0000313" key="2">
    <source>
        <dbReference type="Proteomes" id="UP001305414"/>
    </source>
</evidence>
<dbReference type="AlphaFoldDB" id="A0AAN7UVR9"/>
<keyword evidence="2" id="KW-1185">Reference proteome</keyword>
<comment type="caution">
    <text evidence="1">The sequence shown here is derived from an EMBL/GenBank/DDBJ whole genome shotgun (WGS) entry which is preliminary data.</text>
</comment>
<proteinExistence type="predicted"/>
<dbReference type="InterPro" id="IPR036770">
    <property type="entry name" value="Ankyrin_rpt-contain_sf"/>
</dbReference>
<organism evidence="1 2">
    <name type="scientific">Xylaria bambusicola</name>
    <dbReference type="NCBI Taxonomy" id="326684"/>
    <lineage>
        <taxon>Eukaryota</taxon>
        <taxon>Fungi</taxon>
        <taxon>Dikarya</taxon>
        <taxon>Ascomycota</taxon>
        <taxon>Pezizomycotina</taxon>
        <taxon>Sordariomycetes</taxon>
        <taxon>Xylariomycetidae</taxon>
        <taxon>Xylariales</taxon>
        <taxon>Xylariaceae</taxon>
        <taxon>Xylaria</taxon>
    </lineage>
</organism>
<evidence type="ECO:0000313" key="1">
    <source>
        <dbReference type="EMBL" id="KAK5637062.1"/>
    </source>
</evidence>
<name>A0AAN7UVR9_9PEZI</name>
<dbReference type="Gene3D" id="1.25.40.20">
    <property type="entry name" value="Ankyrin repeat-containing domain"/>
    <property type="match status" value="1"/>
</dbReference>
<evidence type="ECO:0008006" key="3">
    <source>
        <dbReference type="Google" id="ProtNLM"/>
    </source>
</evidence>
<protein>
    <recommendedName>
        <fullName evidence="3">Ankyrin repeat protein</fullName>
    </recommendedName>
</protein>
<gene>
    <name evidence="1" type="ORF">RRF57_012774</name>
</gene>
<dbReference type="EMBL" id="JAWHQM010000090">
    <property type="protein sequence ID" value="KAK5637062.1"/>
    <property type="molecule type" value="Genomic_DNA"/>
</dbReference>
<sequence length="204" mass="22455">MGQETLLAEVRAKRVKTLLEYGADPYATCLQRSTISKKLKGLVGSVITISEPDDSLIPKGYVQSAILHDLVEDSRIVGPFFKLRNLDIDRRDLKGKTLLLSACSSVKGPDTLIEIPPSSVEEPPDVYEAKALWETSGADFTARDDAGRGLLHVAARKTTKTFQELTDRGLDPMVDDENKQTPLDVAAACEKKKILALFARKKEE</sequence>
<dbReference type="Proteomes" id="UP001305414">
    <property type="component" value="Unassembled WGS sequence"/>
</dbReference>